<dbReference type="FunFam" id="3.60.21.10:FF:000011">
    <property type="entry name" value="Double-strand break repair protein"/>
    <property type="match status" value="1"/>
</dbReference>
<keyword evidence="10" id="KW-0378">Hydrolase</keyword>
<dbReference type="Pfam" id="PF00149">
    <property type="entry name" value="Metallophos"/>
    <property type="match status" value="1"/>
</dbReference>
<feature type="region of interest" description="Disordered" evidence="19">
    <location>
        <begin position="521"/>
        <end position="596"/>
    </location>
</feature>
<evidence type="ECO:0000256" key="1">
    <source>
        <dbReference type="ARBA" id="ARBA00001936"/>
    </source>
</evidence>
<evidence type="ECO:0000256" key="16">
    <source>
        <dbReference type="ARBA" id="ARBA00023254"/>
    </source>
</evidence>
<protein>
    <submittedName>
        <fullName evidence="21">Double-strand break repair protein MRE11</fullName>
    </submittedName>
</protein>
<evidence type="ECO:0000256" key="9">
    <source>
        <dbReference type="ARBA" id="ARBA00022763"/>
    </source>
</evidence>
<feature type="domain" description="Mre11 DNA-binding" evidence="20">
    <location>
        <begin position="298"/>
        <end position="475"/>
    </location>
</feature>
<dbReference type="SMART" id="SM01347">
    <property type="entry name" value="Mre11_DNA_bind"/>
    <property type="match status" value="1"/>
</dbReference>
<dbReference type="GO" id="GO:0002181">
    <property type="term" value="P:cytoplasmic translation"/>
    <property type="evidence" value="ECO:0007669"/>
    <property type="project" value="UniProtKB-ARBA"/>
</dbReference>
<dbReference type="Gene3D" id="3.30.420.80">
    <property type="entry name" value="Ribosomal protein S11"/>
    <property type="match status" value="1"/>
</dbReference>
<feature type="compositionally biased region" description="Basic residues" evidence="19">
    <location>
        <begin position="555"/>
        <end position="571"/>
    </location>
</feature>
<dbReference type="SUPFAM" id="SSF56300">
    <property type="entry name" value="Metallo-dependent phosphatases"/>
    <property type="match status" value="1"/>
</dbReference>
<dbReference type="Pfam" id="PF04152">
    <property type="entry name" value="Mre11_DNA_bind"/>
    <property type="match status" value="1"/>
</dbReference>
<comment type="similarity">
    <text evidence="5">Belongs to the MRE11/RAD32 family.</text>
</comment>
<keyword evidence="12 18" id="KW-0689">Ribosomal protein</keyword>
<dbReference type="InterPro" id="IPR029052">
    <property type="entry name" value="Metallo-depent_PP-like"/>
</dbReference>
<dbReference type="AlphaFoldDB" id="A0A0L7RG99"/>
<dbReference type="InterPro" id="IPR004843">
    <property type="entry name" value="Calcineurin-like_PHP"/>
</dbReference>
<dbReference type="HAMAP" id="MF_01310">
    <property type="entry name" value="Ribosomal_uS11"/>
    <property type="match status" value="1"/>
</dbReference>
<dbReference type="GO" id="GO:0003735">
    <property type="term" value="F:structural constituent of ribosome"/>
    <property type="evidence" value="ECO:0007669"/>
    <property type="project" value="InterPro"/>
</dbReference>
<dbReference type="PROSITE" id="PS00054">
    <property type="entry name" value="RIBOSOMAL_S11"/>
    <property type="match status" value="1"/>
</dbReference>
<dbReference type="GO" id="GO:0097552">
    <property type="term" value="P:mitochondrial double-strand break repair via homologous recombination"/>
    <property type="evidence" value="ECO:0007669"/>
    <property type="project" value="TreeGrafter"/>
</dbReference>
<dbReference type="InterPro" id="IPR007281">
    <property type="entry name" value="Mre11_DNA-bd"/>
</dbReference>
<dbReference type="GO" id="GO:0000723">
    <property type="term" value="P:telomere maintenance"/>
    <property type="evidence" value="ECO:0007669"/>
    <property type="project" value="TreeGrafter"/>
</dbReference>
<dbReference type="GO" id="GO:0031573">
    <property type="term" value="P:mitotic intra-S DNA damage checkpoint signaling"/>
    <property type="evidence" value="ECO:0007669"/>
    <property type="project" value="TreeGrafter"/>
</dbReference>
<dbReference type="CDD" id="cd00840">
    <property type="entry name" value="MPP_Mre11_N"/>
    <property type="match status" value="1"/>
</dbReference>
<keyword evidence="8" id="KW-0255">Endonuclease</keyword>
<dbReference type="Gene3D" id="3.30.110.110">
    <property type="entry name" value="Mre11, capping domain"/>
    <property type="match status" value="1"/>
</dbReference>
<dbReference type="GO" id="GO:0030145">
    <property type="term" value="F:manganese ion binding"/>
    <property type="evidence" value="ECO:0007669"/>
    <property type="project" value="InterPro"/>
</dbReference>
<comment type="similarity">
    <text evidence="4 18">Belongs to the universal ribosomal protein uS11 family.</text>
</comment>
<keyword evidence="6" id="KW-0158">Chromosome</keyword>
<sequence length="767" mass="86702">MSSKQGSNEKYNPDDIIKILVATDIHLGFEHNKKGGQKIEDSFTTFEEILQYGKENEVDFVLLGGDLFHDTKPSQTAMIKCMELLRKYCLGPREVKIQFLSDPEVIFRHCMYKTVNYEDPNLNVSMPVFSIHGNHDDPSFGAIGSMDLLSVSGLINYFGKWTNLCQVTIPPLIIKKGETHIALYGLSYISDQRLARLLRDYKVNMLCPKEIPDCFNICVLHQNRAKHGDYAYIPENKLPNFLNFVIWGHEHECRITPEYISDTEYFISQPGSSIATSLCEGEAKPKHVGILTICKTNFKMKEVNLKTVRPFVFDNLILQDENIPKNYTESLSASVCNFVDNYIENELIPKAAAQLTNHPKQPIQPLLRLRIFYNSEEEVFDGIKLAQKYCDEVANPMDMIIFRKQKNLNKVSKSNLSNLNDEMDDVEQILSYDDDNRDWNKTVQGGIKKHFSLEENRDKLTVLTVNGLNEALNRFVDRGDIDAFKDVVSHQMKKTIARDKRLEEEDEEQVQIQELFNKSKNRAEKNLESDLRKDSDDNCSDDDEIRSMKPTTKGTRGRGATRGRGSGRGKSKVNEKNPLDVTTTSRQSKVQQAKRQTRKQTSCVIALYQSKIFCAEMPPKRGKVQKEEVQVSLGPQLREGEVVFGVAHIFASFNDTFVHVTDLSGRETIARVTGGMKVKADRDEASPYAAMLAAQDVAEKCKSLGITALHIKLRATGGNKTKTPGPGAQSALRALARSSMKIGRIEDVTPIPSDSTRRKGGRRGRRL</sequence>
<evidence type="ECO:0000313" key="21">
    <source>
        <dbReference type="EMBL" id="KOC70002.1"/>
    </source>
</evidence>
<dbReference type="GO" id="GO:0030870">
    <property type="term" value="C:Mre11 complex"/>
    <property type="evidence" value="ECO:0007669"/>
    <property type="project" value="TreeGrafter"/>
</dbReference>
<keyword evidence="22" id="KW-1185">Reference proteome</keyword>
<dbReference type="Gene3D" id="3.60.21.10">
    <property type="match status" value="1"/>
</dbReference>
<dbReference type="PANTHER" id="PTHR10139:SF1">
    <property type="entry name" value="DOUBLE-STRAND BREAK REPAIR PROTEIN MRE11"/>
    <property type="match status" value="1"/>
</dbReference>
<keyword evidence="17 18" id="KW-0687">Ribonucleoprotein</keyword>
<feature type="compositionally biased region" description="Basic and acidic residues" evidence="19">
    <location>
        <begin position="521"/>
        <end position="536"/>
    </location>
</feature>
<keyword evidence="15" id="KW-0539">Nucleus</keyword>
<dbReference type="GO" id="GO:0022626">
    <property type="term" value="C:cytosolic ribosome"/>
    <property type="evidence" value="ECO:0007669"/>
    <property type="project" value="UniProtKB-ARBA"/>
</dbReference>
<evidence type="ECO:0000256" key="4">
    <source>
        <dbReference type="ARBA" id="ARBA00006194"/>
    </source>
</evidence>
<evidence type="ECO:0000256" key="2">
    <source>
        <dbReference type="ARBA" id="ARBA00004123"/>
    </source>
</evidence>
<evidence type="ECO:0000259" key="20">
    <source>
        <dbReference type="SMART" id="SM01347"/>
    </source>
</evidence>
<dbReference type="FunFam" id="3.30.420.80:FF:000002">
    <property type="entry name" value="40S ribosomal protein S14"/>
    <property type="match status" value="1"/>
</dbReference>
<dbReference type="GO" id="GO:0007095">
    <property type="term" value="P:mitotic G2 DNA damage checkpoint signaling"/>
    <property type="evidence" value="ECO:0007669"/>
    <property type="project" value="TreeGrafter"/>
</dbReference>
<evidence type="ECO:0000313" key="22">
    <source>
        <dbReference type="Proteomes" id="UP000053825"/>
    </source>
</evidence>
<evidence type="ECO:0000256" key="14">
    <source>
        <dbReference type="ARBA" id="ARBA00023211"/>
    </source>
</evidence>
<dbReference type="Proteomes" id="UP000053825">
    <property type="component" value="Unassembled WGS sequence"/>
</dbReference>
<organism evidence="21 22">
    <name type="scientific">Habropoda laboriosa</name>
    <dbReference type="NCBI Taxonomy" id="597456"/>
    <lineage>
        <taxon>Eukaryota</taxon>
        <taxon>Metazoa</taxon>
        <taxon>Ecdysozoa</taxon>
        <taxon>Arthropoda</taxon>
        <taxon>Hexapoda</taxon>
        <taxon>Insecta</taxon>
        <taxon>Pterygota</taxon>
        <taxon>Neoptera</taxon>
        <taxon>Endopterygota</taxon>
        <taxon>Hymenoptera</taxon>
        <taxon>Apocrita</taxon>
        <taxon>Aculeata</taxon>
        <taxon>Apoidea</taxon>
        <taxon>Anthophila</taxon>
        <taxon>Apidae</taxon>
        <taxon>Habropoda</taxon>
    </lineage>
</organism>
<dbReference type="GO" id="GO:0000724">
    <property type="term" value="P:double-strand break repair via homologous recombination"/>
    <property type="evidence" value="ECO:0007669"/>
    <property type="project" value="TreeGrafter"/>
</dbReference>
<reference evidence="21 22" key="1">
    <citation type="submission" date="2015-07" db="EMBL/GenBank/DDBJ databases">
        <title>The genome of Habropoda laboriosa.</title>
        <authorList>
            <person name="Pan H."/>
            <person name="Kapheim K."/>
        </authorList>
    </citation>
    <scope>NUCLEOTIDE SEQUENCE [LARGE SCALE GENOMIC DNA]</scope>
    <source>
        <strain evidence="21">0110345459</strain>
    </source>
</reference>
<evidence type="ECO:0000256" key="13">
    <source>
        <dbReference type="ARBA" id="ARBA00023204"/>
    </source>
</evidence>
<dbReference type="GO" id="GO:0035861">
    <property type="term" value="C:site of double-strand break"/>
    <property type="evidence" value="ECO:0007669"/>
    <property type="project" value="TreeGrafter"/>
</dbReference>
<dbReference type="STRING" id="597456.A0A0L7RG99"/>
<dbReference type="GO" id="GO:0042138">
    <property type="term" value="P:meiotic DNA double-strand break formation"/>
    <property type="evidence" value="ECO:0007669"/>
    <property type="project" value="TreeGrafter"/>
</dbReference>
<dbReference type="InterPro" id="IPR041796">
    <property type="entry name" value="Mre11_N"/>
</dbReference>
<dbReference type="PANTHER" id="PTHR10139">
    <property type="entry name" value="DOUBLE-STRAND BREAK REPAIR PROTEIN MRE11"/>
    <property type="match status" value="1"/>
</dbReference>
<evidence type="ECO:0000256" key="17">
    <source>
        <dbReference type="ARBA" id="ARBA00023274"/>
    </source>
</evidence>
<dbReference type="GO" id="GO:1990904">
    <property type="term" value="C:ribonucleoprotein complex"/>
    <property type="evidence" value="ECO:0007669"/>
    <property type="project" value="UniProtKB-KW"/>
</dbReference>
<accession>A0A0L7RG99</accession>
<comment type="subcellular location">
    <subcellularLocation>
        <location evidence="3">Chromosome</location>
    </subcellularLocation>
    <subcellularLocation>
        <location evidence="2">Nucleus</location>
    </subcellularLocation>
</comment>
<keyword evidence="14" id="KW-0464">Manganese</keyword>
<keyword evidence="7" id="KW-0540">Nuclease</keyword>
<dbReference type="NCBIfam" id="NF007176">
    <property type="entry name" value="PRK09607.1"/>
    <property type="match status" value="1"/>
</dbReference>
<gene>
    <name evidence="21" type="ORF">WH47_08263</name>
</gene>
<evidence type="ECO:0000256" key="8">
    <source>
        <dbReference type="ARBA" id="ARBA00022759"/>
    </source>
</evidence>
<dbReference type="GO" id="GO:0000014">
    <property type="term" value="F:single-stranded DNA endodeoxyribonuclease activity"/>
    <property type="evidence" value="ECO:0007669"/>
    <property type="project" value="TreeGrafter"/>
</dbReference>
<evidence type="ECO:0000256" key="18">
    <source>
        <dbReference type="RuleBase" id="RU003629"/>
    </source>
</evidence>
<keyword evidence="13" id="KW-0234">DNA repair</keyword>
<feature type="compositionally biased region" description="Basic residues" evidence="19">
    <location>
        <begin position="758"/>
        <end position="767"/>
    </location>
</feature>
<evidence type="ECO:0000256" key="5">
    <source>
        <dbReference type="ARBA" id="ARBA00009028"/>
    </source>
</evidence>
<dbReference type="EMBL" id="KQ414596">
    <property type="protein sequence ID" value="KOC70002.1"/>
    <property type="molecule type" value="Genomic_DNA"/>
</dbReference>
<dbReference type="SUPFAM" id="SSF53137">
    <property type="entry name" value="Translational machinery components"/>
    <property type="match status" value="1"/>
</dbReference>
<evidence type="ECO:0000256" key="6">
    <source>
        <dbReference type="ARBA" id="ARBA00022454"/>
    </source>
</evidence>
<evidence type="ECO:0000256" key="11">
    <source>
        <dbReference type="ARBA" id="ARBA00022839"/>
    </source>
</evidence>
<name>A0A0L7RG99_9HYME</name>
<comment type="cofactor">
    <cofactor evidence="1">
        <name>Mn(2+)</name>
        <dbReference type="ChEBI" id="CHEBI:29035"/>
    </cofactor>
</comment>
<keyword evidence="16" id="KW-0469">Meiosis</keyword>
<dbReference type="Pfam" id="PF00411">
    <property type="entry name" value="Ribosomal_S11"/>
    <property type="match status" value="1"/>
</dbReference>
<dbReference type="GO" id="GO:0004527">
    <property type="term" value="F:exonuclease activity"/>
    <property type="evidence" value="ECO:0007669"/>
    <property type="project" value="UniProtKB-KW"/>
</dbReference>
<proteinExistence type="inferred from homology"/>
<feature type="compositionally biased region" description="Polar residues" evidence="19">
    <location>
        <begin position="580"/>
        <end position="596"/>
    </location>
</feature>
<dbReference type="InterPro" id="IPR018102">
    <property type="entry name" value="Ribosomal_uS11_CS"/>
</dbReference>
<dbReference type="InterPro" id="IPR036967">
    <property type="entry name" value="Ribosomal_uS11_sf"/>
</dbReference>
<keyword evidence="9" id="KW-0227">DNA damage</keyword>
<dbReference type="OrthoDB" id="1677536at2759"/>
<dbReference type="InterPro" id="IPR038487">
    <property type="entry name" value="Mre11_capping_dom"/>
</dbReference>
<evidence type="ECO:0000256" key="3">
    <source>
        <dbReference type="ARBA" id="ARBA00004286"/>
    </source>
</evidence>
<evidence type="ECO:0000256" key="7">
    <source>
        <dbReference type="ARBA" id="ARBA00022722"/>
    </source>
</evidence>
<evidence type="ECO:0000256" key="12">
    <source>
        <dbReference type="ARBA" id="ARBA00022980"/>
    </source>
</evidence>
<evidence type="ECO:0000256" key="15">
    <source>
        <dbReference type="ARBA" id="ARBA00023242"/>
    </source>
</evidence>
<evidence type="ECO:0000256" key="10">
    <source>
        <dbReference type="ARBA" id="ARBA00022801"/>
    </source>
</evidence>
<feature type="region of interest" description="Disordered" evidence="19">
    <location>
        <begin position="746"/>
        <end position="767"/>
    </location>
</feature>
<dbReference type="GO" id="GO:0006303">
    <property type="term" value="P:double-strand break repair via nonhomologous end joining"/>
    <property type="evidence" value="ECO:0007669"/>
    <property type="project" value="TreeGrafter"/>
</dbReference>
<dbReference type="InterPro" id="IPR001971">
    <property type="entry name" value="Ribosomal_uS11"/>
</dbReference>
<keyword evidence="11" id="KW-0269">Exonuclease</keyword>
<evidence type="ECO:0000256" key="19">
    <source>
        <dbReference type="SAM" id="MobiDB-lite"/>
    </source>
</evidence>